<dbReference type="OrthoDB" id="9801520at2"/>
<organism evidence="1 2">
    <name type="scientific">Acrocarpospora macrocephala</name>
    <dbReference type="NCBI Taxonomy" id="150177"/>
    <lineage>
        <taxon>Bacteria</taxon>
        <taxon>Bacillati</taxon>
        <taxon>Actinomycetota</taxon>
        <taxon>Actinomycetes</taxon>
        <taxon>Streptosporangiales</taxon>
        <taxon>Streptosporangiaceae</taxon>
        <taxon>Acrocarpospora</taxon>
    </lineage>
</organism>
<name>A0A5M3WEF3_9ACTN</name>
<dbReference type="EMBL" id="BLAE01000006">
    <property type="protein sequence ID" value="GES07447.1"/>
    <property type="molecule type" value="Genomic_DNA"/>
</dbReference>
<dbReference type="AlphaFoldDB" id="A0A5M3WEF3"/>
<accession>A0A5M3WEF3</accession>
<gene>
    <name evidence="1" type="ORF">Amac_010420</name>
</gene>
<evidence type="ECO:0000313" key="2">
    <source>
        <dbReference type="Proteomes" id="UP000331127"/>
    </source>
</evidence>
<reference evidence="1 2" key="1">
    <citation type="submission" date="2019-10" db="EMBL/GenBank/DDBJ databases">
        <title>Whole genome shotgun sequence of Acrocarpospora macrocephala NBRC 16266.</title>
        <authorList>
            <person name="Ichikawa N."/>
            <person name="Kimura A."/>
            <person name="Kitahashi Y."/>
            <person name="Komaki H."/>
            <person name="Oguchi A."/>
        </authorList>
    </citation>
    <scope>NUCLEOTIDE SEQUENCE [LARGE SCALE GENOMIC DNA]</scope>
    <source>
        <strain evidence="1 2">NBRC 16266</strain>
    </source>
</reference>
<protein>
    <submittedName>
        <fullName evidence="1">Uncharacterized protein</fullName>
    </submittedName>
</protein>
<keyword evidence="2" id="KW-1185">Reference proteome</keyword>
<sequence>MTTTTITIWRCDHAGCCTTAPKLTPGWADAIYTHGCPEHAEEIRAHRADLDGKLSGRGRKEHTWWTLVCACGWTPPNMPAIGVKDGYFQLQAAHLAHVAARTLVTVAEGREP</sequence>
<evidence type="ECO:0000313" key="1">
    <source>
        <dbReference type="EMBL" id="GES07447.1"/>
    </source>
</evidence>
<proteinExistence type="predicted"/>
<comment type="caution">
    <text evidence="1">The sequence shown here is derived from an EMBL/GenBank/DDBJ whole genome shotgun (WGS) entry which is preliminary data.</text>
</comment>
<dbReference type="Proteomes" id="UP000331127">
    <property type="component" value="Unassembled WGS sequence"/>
</dbReference>
<dbReference type="RefSeq" id="WP_155353154.1">
    <property type="nucleotide sequence ID" value="NZ_BAAAHL010000012.1"/>
</dbReference>